<protein>
    <submittedName>
        <fullName evidence="2">Uncharacterized protein</fullName>
    </submittedName>
</protein>
<name>A0A498HWV9_MALDO</name>
<dbReference type="EMBL" id="RDQH01000341">
    <property type="protein sequence ID" value="RXH74047.1"/>
    <property type="molecule type" value="Genomic_DNA"/>
</dbReference>
<proteinExistence type="predicted"/>
<organism evidence="2 3">
    <name type="scientific">Malus domestica</name>
    <name type="common">Apple</name>
    <name type="synonym">Pyrus malus</name>
    <dbReference type="NCBI Taxonomy" id="3750"/>
    <lineage>
        <taxon>Eukaryota</taxon>
        <taxon>Viridiplantae</taxon>
        <taxon>Streptophyta</taxon>
        <taxon>Embryophyta</taxon>
        <taxon>Tracheophyta</taxon>
        <taxon>Spermatophyta</taxon>
        <taxon>Magnoliopsida</taxon>
        <taxon>eudicotyledons</taxon>
        <taxon>Gunneridae</taxon>
        <taxon>Pentapetalae</taxon>
        <taxon>rosids</taxon>
        <taxon>fabids</taxon>
        <taxon>Rosales</taxon>
        <taxon>Rosaceae</taxon>
        <taxon>Amygdaloideae</taxon>
        <taxon>Maleae</taxon>
        <taxon>Malus</taxon>
    </lineage>
</organism>
<keyword evidence="3" id="KW-1185">Reference proteome</keyword>
<reference evidence="2 3" key="1">
    <citation type="submission" date="2018-10" db="EMBL/GenBank/DDBJ databases">
        <title>A high-quality apple genome assembly.</title>
        <authorList>
            <person name="Hu J."/>
        </authorList>
    </citation>
    <scope>NUCLEOTIDE SEQUENCE [LARGE SCALE GENOMIC DNA]</scope>
    <source>
        <strain evidence="3">cv. HFTH1</strain>
        <tissue evidence="2">Young leaf</tissue>
    </source>
</reference>
<dbReference type="Proteomes" id="UP000290289">
    <property type="component" value="Chromosome 15"/>
</dbReference>
<feature type="compositionally biased region" description="Gly residues" evidence="1">
    <location>
        <begin position="10"/>
        <end position="23"/>
    </location>
</feature>
<evidence type="ECO:0000313" key="2">
    <source>
        <dbReference type="EMBL" id="RXH74047.1"/>
    </source>
</evidence>
<feature type="region of interest" description="Disordered" evidence="1">
    <location>
        <begin position="1"/>
        <end position="36"/>
    </location>
</feature>
<accession>A0A498HWV9</accession>
<dbReference type="AlphaFoldDB" id="A0A498HWV9"/>
<comment type="caution">
    <text evidence="2">The sequence shown here is derived from an EMBL/GenBank/DDBJ whole genome shotgun (WGS) entry which is preliminary data.</text>
</comment>
<evidence type="ECO:0000313" key="3">
    <source>
        <dbReference type="Proteomes" id="UP000290289"/>
    </source>
</evidence>
<evidence type="ECO:0000256" key="1">
    <source>
        <dbReference type="SAM" id="MobiDB-lite"/>
    </source>
</evidence>
<gene>
    <name evidence="2" type="ORF">DVH24_021227</name>
</gene>
<sequence length="141" mass="13327">MVEVPLGGRASAGGEFGLGPEGAGGDDGDSADGVEAGVEAGGEALGVGAVTGDGVGDTVGVLLGDGTGTADGGVAVGGVAVGGVAVGGVAVGGVAVGGEAVGAAPGAWAMHDVAKRLKTIKTWNPAKPIFIFRERKREFDE</sequence>